<proteinExistence type="predicted"/>
<reference evidence="1" key="1">
    <citation type="journal article" date="2025" name="Int. J. Syst. Evol. Microbiol.">
        <title>Streptomyces citrinus sp. nov., with yellow diffusible pigment.</title>
        <authorList>
            <person name="He Y."/>
            <person name="Yang E."/>
            <person name="Xu J."/>
            <person name="Sun Y."/>
            <person name="Sun L."/>
        </authorList>
    </citation>
    <scope>NUCLEOTIDE SEQUENCE</scope>
    <source>
        <strain evidence="1">Q6</strain>
    </source>
</reference>
<keyword evidence="2" id="KW-1185">Reference proteome</keyword>
<dbReference type="EMBL" id="CP146022">
    <property type="protein sequence ID" value="WWQ66605.1"/>
    <property type="molecule type" value="Genomic_DNA"/>
</dbReference>
<dbReference type="Proteomes" id="UP001432251">
    <property type="component" value="Chromosome"/>
</dbReference>
<evidence type="ECO:0000313" key="2">
    <source>
        <dbReference type="Proteomes" id="UP001432251"/>
    </source>
</evidence>
<protein>
    <submittedName>
        <fullName evidence="1">ACP S-malonyltransferase</fullName>
        <ecNumber evidence="1">2.3.1.39</ecNumber>
    </submittedName>
</protein>
<gene>
    <name evidence="1" type="ORF">V2W30_26905</name>
</gene>
<name>A0ACD5AH82_9ACTN</name>
<sequence>MNDMNGPRLALVFPGQGAQQPGMGRPWAGRPGWFLAERASEVSGRDVEELLLRADAEQLRRTDNAQLATFVLEMVILTELRQALPAAGRPTVCAGHSLGEYAALVAAGVLGFADGVRLVTARGEAMRAACAARPGTMAVVLGLPAAELERAADEVRAEGGQVWVANLNSPQQTVLSGSVDGVARCAELAEERGAARVLPIPVGGAFHTPLMAPAARSLTAALAGTELLHGFAPVVANVDARPRRGADDWRGLLKEQVTAPVRWTESVRAMADELHCDMFVEIGPGRTLTGLARKIAPQVSRLTVSEPGQLPAVPSPVPSTPVRSVA</sequence>
<organism evidence="1 2">
    <name type="scientific">Streptomyces citrinus</name>
    <dbReference type="NCBI Taxonomy" id="3118173"/>
    <lineage>
        <taxon>Bacteria</taxon>
        <taxon>Bacillati</taxon>
        <taxon>Actinomycetota</taxon>
        <taxon>Actinomycetes</taxon>
        <taxon>Kitasatosporales</taxon>
        <taxon>Streptomycetaceae</taxon>
        <taxon>Streptomyces</taxon>
    </lineage>
</organism>
<keyword evidence="1" id="KW-0012">Acyltransferase</keyword>
<accession>A0ACD5AH82</accession>
<evidence type="ECO:0000313" key="1">
    <source>
        <dbReference type="EMBL" id="WWQ66605.1"/>
    </source>
</evidence>
<keyword evidence="1" id="KW-0808">Transferase</keyword>
<dbReference type="EC" id="2.3.1.39" evidence="1"/>